<dbReference type="Proteomes" id="UP000828048">
    <property type="component" value="Chromosome 5"/>
</dbReference>
<name>A0ACB7Y0R0_9ERIC</name>
<organism evidence="1 2">
    <name type="scientific">Vaccinium darrowii</name>
    <dbReference type="NCBI Taxonomy" id="229202"/>
    <lineage>
        <taxon>Eukaryota</taxon>
        <taxon>Viridiplantae</taxon>
        <taxon>Streptophyta</taxon>
        <taxon>Embryophyta</taxon>
        <taxon>Tracheophyta</taxon>
        <taxon>Spermatophyta</taxon>
        <taxon>Magnoliopsida</taxon>
        <taxon>eudicotyledons</taxon>
        <taxon>Gunneridae</taxon>
        <taxon>Pentapetalae</taxon>
        <taxon>asterids</taxon>
        <taxon>Ericales</taxon>
        <taxon>Ericaceae</taxon>
        <taxon>Vaccinioideae</taxon>
        <taxon>Vaccinieae</taxon>
        <taxon>Vaccinium</taxon>
    </lineage>
</organism>
<gene>
    <name evidence="1" type="ORF">Vadar_020646</name>
</gene>
<dbReference type="EMBL" id="CM037155">
    <property type="protein sequence ID" value="KAH7847001.1"/>
    <property type="molecule type" value="Genomic_DNA"/>
</dbReference>
<evidence type="ECO:0000313" key="2">
    <source>
        <dbReference type="Proteomes" id="UP000828048"/>
    </source>
</evidence>
<comment type="caution">
    <text evidence="1">The sequence shown here is derived from an EMBL/GenBank/DDBJ whole genome shotgun (WGS) entry which is preliminary data.</text>
</comment>
<evidence type="ECO:0000313" key="1">
    <source>
        <dbReference type="EMBL" id="KAH7847001.1"/>
    </source>
</evidence>
<accession>A0ACB7Y0R0</accession>
<keyword evidence="2" id="KW-1185">Reference proteome</keyword>
<proteinExistence type="predicted"/>
<sequence>MTAEMAVPKTKAKLNLFKFQTDRLVWCRIMLLVLSLLLACSSQLGLSYSAVKSLPGFQGLLPFDFETGYVGVDESEDVQLFYHFVKSESNPKEDPLLLWLTGGPGCSSISGLMYEIGPLNFKAKQNDGSLPELVLNPNSWSKVASIIFLDLPVGTGFSYARTSLASSSTDLQACDQAYQFMRKWLMDHPEFLSNPFYVGGDSYSGITVPIIGQLISNGNEAGIDPFINLKGYVLGNPKTISSIEDNYKIPFAHGHGLISDELYESLQRNCKGEYFNVDPKNTKCLEDVEAYTQGTNGLNTAHILEPNCGFASPRPWDWFSKRRSLDDTNKELVVSESSPCASSRIDRYRLSHSWLNNDGVREALHIQKGSIGEWVRCSKLLYTKTITESFQYHVNLSKKGFRSLIYNGDHDMLLPFLGTQAWIRSLNYSIVDDWRSWVVQGQVTGYTRTYSNGMTFATVKGGGHTAPEYKPIECYAMFERWISHQPL</sequence>
<reference evidence="1 2" key="1">
    <citation type="journal article" date="2021" name="Hortic Res">
        <title>High-quality reference genome and annotation aids understanding of berry development for evergreen blueberry (Vaccinium darrowii).</title>
        <authorList>
            <person name="Yu J."/>
            <person name="Hulse-Kemp A.M."/>
            <person name="Babiker E."/>
            <person name="Staton M."/>
        </authorList>
    </citation>
    <scope>NUCLEOTIDE SEQUENCE [LARGE SCALE GENOMIC DNA]</scope>
    <source>
        <strain evidence="2">cv. NJ 8807/NJ 8810</strain>
        <tissue evidence="1">Young leaf</tissue>
    </source>
</reference>
<protein>
    <submittedName>
        <fullName evidence="1">Uncharacterized protein</fullName>
    </submittedName>
</protein>